<dbReference type="Gene3D" id="2.60.40.2030">
    <property type="match status" value="1"/>
</dbReference>
<feature type="chain" id="PRO_5047250650" evidence="6">
    <location>
        <begin position="26"/>
        <end position="2939"/>
    </location>
</feature>
<dbReference type="Pfam" id="PF03160">
    <property type="entry name" value="Calx-beta"/>
    <property type="match status" value="1"/>
</dbReference>
<comment type="subcellular location">
    <subcellularLocation>
        <location evidence="1">Cell envelope</location>
    </subcellularLocation>
</comment>
<feature type="domain" description="SLH" evidence="7">
    <location>
        <begin position="2754"/>
        <end position="2813"/>
    </location>
</feature>
<dbReference type="Gene3D" id="2.60.40.10">
    <property type="entry name" value="Immunoglobulins"/>
    <property type="match status" value="2"/>
</dbReference>
<accession>A0ABS2G7K3</accession>
<evidence type="ECO:0000256" key="5">
    <source>
        <dbReference type="SAM" id="MobiDB-lite"/>
    </source>
</evidence>
<dbReference type="Gene3D" id="2.60.40.1120">
    <property type="entry name" value="Carboxypeptidase-like, regulatory domain"/>
    <property type="match status" value="1"/>
</dbReference>
<dbReference type="SUPFAM" id="SSF49464">
    <property type="entry name" value="Carboxypeptidase regulatory domain-like"/>
    <property type="match status" value="1"/>
</dbReference>
<dbReference type="Gene3D" id="2.60.40.4270">
    <property type="entry name" value="Listeria-Bacteroides repeat domain"/>
    <property type="match status" value="3"/>
</dbReference>
<evidence type="ECO:0000313" key="8">
    <source>
        <dbReference type="EMBL" id="MBM6877461.1"/>
    </source>
</evidence>
<dbReference type="PROSITE" id="PS51272">
    <property type="entry name" value="SLH"/>
    <property type="match status" value="3"/>
</dbReference>
<keyword evidence="4" id="KW-0106">Calcium</keyword>
<dbReference type="InterPro" id="IPR044060">
    <property type="entry name" value="Bacterial_rp_domain"/>
</dbReference>
<dbReference type="InterPro" id="IPR042229">
    <property type="entry name" value="Listeria/Bacterioides_rpt_sf"/>
</dbReference>
<reference evidence="8 9" key="1">
    <citation type="journal article" date="2021" name="Sci. Rep.">
        <title>The distribution of antibiotic resistance genes in chicken gut microbiota commensals.</title>
        <authorList>
            <person name="Juricova H."/>
            <person name="Matiasovicova J."/>
            <person name="Kubasova T."/>
            <person name="Cejkova D."/>
            <person name="Rychlik I."/>
        </authorList>
    </citation>
    <scope>NUCLEOTIDE SEQUENCE [LARGE SCALE GENOMIC DNA]</scope>
    <source>
        <strain evidence="8 9">An431b</strain>
    </source>
</reference>
<dbReference type="InterPro" id="IPR013378">
    <property type="entry name" value="InlB-like_B-rpt"/>
</dbReference>
<evidence type="ECO:0000313" key="9">
    <source>
        <dbReference type="Proteomes" id="UP000729290"/>
    </source>
</evidence>
<evidence type="ECO:0000259" key="7">
    <source>
        <dbReference type="PROSITE" id="PS51272"/>
    </source>
</evidence>
<feature type="compositionally biased region" description="Acidic residues" evidence="5">
    <location>
        <begin position="155"/>
        <end position="164"/>
    </location>
</feature>
<feature type="signal peptide" evidence="6">
    <location>
        <begin position="1"/>
        <end position="25"/>
    </location>
</feature>
<feature type="compositionally biased region" description="Acidic residues" evidence="5">
    <location>
        <begin position="120"/>
        <end position="147"/>
    </location>
</feature>
<name>A0ABS2G7K3_9FIRM</name>
<feature type="compositionally biased region" description="Acidic residues" evidence="5">
    <location>
        <begin position="85"/>
        <end position="94"/>
    </location>
</feature>
<dbReference type="EMBL" id="JACSNV010000005">
    <property type="protein sequence ID" value="MBM6877461.1"/>
    <property type="molecule type" value="Genomic_DNA"/>
</dbReference>
<feature type="compositionally biased region" description="Low complexity" evidence="5">
    <location>
        <begin position="69"/>
        <end position="84"/>
    </location>
</feature>
<dbReference type="InterPro" id="IPR001119">
    <property type="entry name" value="SLH_dom"/>
</dbReference>
<dbReference type="Pfam" id="PF00395">
    <property type="entry name" value="SLH"/>
    <property type="match status" value="3"/>
</dbReference>
<dbReference type="NCBIfam" id="TIGR02543">
    <property type="entry name" value="List_Bact_rpt"/>
    <property type="match status" value="2"/>
</dbReference>
<protein>
    <submittedName>
        <fullName evidence="8">InlB B-repeat-containing protein</fullName>
    </submittedName>
</protein>
<dbReference type="SUPFAM" id="SSF141072">
    <property type="entry name" value="CalX-like"/>
    <property type="match status" value="1"/>
</dbReference>
<dbReference type="InterPro" id="IPR013783">
    <property type="entry name" value="Ig-like_fold"/>
</dbReference>
<dbReference type="InterPro" id="IPR008969">
    <property type="entry name" value="CarboxyPept-like_regulatory"/>
</dbReference>
<comment type="caution">
    <text evidence="8">The sequence shown here is derived from an EMBL/GenBank/DDBJ whole genome shotgun (WGS) entry which is preliminary data.</text>
</comment>
<dbReference type="RefSeq" id="WP_205142728.1">
    <property type="nucleotide sequence ID" value="NZ_JACSNV010000005.1"/>
</dbReference>
<dbReference type="Pfam" id="PF09479">
    <property type="entry name" value="Flg_new"/>
    <property type="match status" value="4"/>
</dbReference>
<proteinExistence type="predicted"/>
<gene>
    <name evidence="8" type="ORF">H9X83_04745</name>
</gene>
<keyword evidence="3" id="KW-0677">Repeat</keyword>
<evidence type="ECO:0000256" key="1">
    <source>
        <dbReference type="ARBA" id="ARBA00004196"/>
    </source>
</evidence>
<dbReference type="Pfam" id="PF18998">
    <property type="entry name" value="Flg_new_2"/>
    <property type="match status" value="1"/>
</dbReference>
<feature type="domain" description="SLH" evidence="7">
    <location>
        <begin position="2881"/>
        <end position="2939"/>
    </location>
</feature>
<feature type="region of interest" description="Disordered" evidence="5">
    <location>
        <begin position="67"/>
        <end position="164"/>
    </location>
</feature>
<evidence type="ECO:0000256" key="2">
    <source>
        <dbReference type="ARBA" id="ARBA00022729"/>
    </source>
</evidence>
<keyword evidence="9" id="KW-1185">Reference proteome</keyword>
<feature type="domain" description="SLH" evidence="7">
    <location>
        <begin position="2814"/>
        <end position="2877"/>
    </location>
</feature>
<dbReference type="InterPro" id="IPR003644">
    <property type="entry name" value="Calx_beta"/>
</dbReference>
<feature type="compositionally biased region" description="Low complexity" evidence="5">
    <location>
        <begin position="109"/>
        <end position="119"/>
    </location>
</feature>
<dbReference type="Proteomes" id="UP000729290">
    <property type="component" value="Unassembled WGS sequence"/>
</dbReference>
<organism evidence="8 9">
    <name type="scientific">Anaerotignum lactatifermentans</name>
    <dbReference type="NCBI Taxonomy" id="160404"/>
    <lineage>
        <taxon>Bacteria</taxon>
        <taxon>Bacillati</taxon>
        <taxon>Bacillota</taxon>
        <taxon>Clostridia</taxon>
        <taxon>Lachnospirales</taxon>
        <taxon>Anaerotignaceae</taxon>
        <taxon>Anaerotignum</taxon>
    </lineage>
</organism>
<sequence>MKKSILNWCVILSLVFSLLPVPAGAVEGDVWENENTVTETAQCTCGALPDENGVILHEDGCPCAVSGIEGAEPGTEGAEPGTEGTEPETEETEPNTEGAEPGTEETEPGTEGTEPGTEGTEPETEETEPETEGTEPETEGTEPETEGIEPATEAPVEEIEEEEMLEELETPALMAAPLDEENSSDMVLTVEGEWDSYAWESCIFGFWSQWEGDGPSLILSKEDFVSYGFRCVVTLGDQSVTSEEFAYDPSVMERPMLMANTFSSGTLVDRSDHIRYYQSGNRFDIQGVDGGETFKTTYRDKGYRTAISVNGGSKVDIPYQLGDTSVGSSLTAKTTLDLAYGGRYVKITYTVKNNGSATQKFQIGSSADVMIDNNDRAEVKPTGTGLSMDGNPLNDYKFSLVAPDCDTLWFGNYYKAYENMFVNQDSLSSYSGDSGMAWSWSGTIAPGQTWSRYVLIGAGDLPEAPQAPTLNIDTESIWKVGQKVSISGAVSGTPVADSVTVSIGGWEYTGEVQPDGSFSIEIEVPELPEGETAFTYWSTTEEGGISDIKSQSVTIVPKPYVRLTTDSVSVMEDDADLDETKLKSYIQASYGTVTLSPESISADTPGEYSVVYTATDGTDTEQATLKVTVQTRPAALTAATVTDQGEDFSLSATMQYTGGLTFTETGFVYGALQNPTLNMNDGKATTGSVVNTKGGSMTALIDKDQLTYGISYYARAYAKTSDGTVVYGAQSGSFGIGNPDYGKFSVAYTKTEGNTSTFTISRDGADGEQTVYYRTVNGSAVGGTHFAHQADSVTFKDGETVKTVTVTEYSVSSVYDNNAATAYANADRTYSFEIYRVTGGATIASGTAVREMTKDANKTIDRGLFNTYQTSVNPSGETARGDYDGTSMGWTNGTEGNNAKVTISFGTGNYIDYMKAVAQNVQYKVSFQAKEVNDGYQHIQIVPGSGIDLGYYPYQGSWNGTMTTVVYAATFEHGGSTKNTSYAAYTFPNANGSVPNLKQEKWKDDSNNGNGCVLLPVDTTQLTVGFGASGDDKDEWTTKNVTHYLKYLDTKEPTLLGVAPMAGGSYLPGDSVTVALVFDEIVDSANSNLNNVSIETSWGTFAYAGGADTNVLYFNGTVTNTASGNLTVTAIKNASDIKDMAEDTGTDTSGTVSDGNSGAQLGNGADAPTVNVSAINNTDGTLTATITAANAGKLEYVWSTETDSSKVVGWQMLTDTANATVSTRQTSGTWYLYARATNGDGVTVYGCSSINLDAGGETVQLPSLTVTADNENWTASRMVNIKKSPSTATVEVKTPDGTENVVTGDSYTAMENGIYTFTLTSGEETITQAVNVSKIDNIAPTVEISDLDNTAHIENVTLTVRVSDAQSGIQTVTGQWQDGTEAVLTPTDESGVYQTATPGAGSWTLHVTVMDAVGNTASDTSNTYTVNLSQPTITVVKKGDSGDGVTYEYTITKGGSDIVSVQLPDGFELEEGVSLPADNVSGSLTFRESGTYTIIVRDEAGHVVTSDPMTVEIQQDLIAPEVRLSPSALNTTGTLTVYVSVVEMGSMPTMTVNGSAITPKLEEAGIYSGSFEVNAAGTYTVTAKDTAGNEGTDSITVYSVTFAGEGQSFPAQLAVAGNNAVDPGKPVRTGYIFDGWYKDETAWDFASSVEENITLTARWTAEAAAAPVVTKGNDVTQSYGTKDGTVSVEVAETAGYTYSYQWYSNTTNSAVDGTMISGATSPSYPIPEDTMVGDHYYYCVVTAQRQDNQETAQTTSGVITVTIEKAAQNAPGEKEGYTIDYQNENISIQDGYEIYTQQTGGTKLTDGAKIAPGDTLYIRRTESDVLAPSPWTTITIPNRPDAPDGITKTDETIQNKSDGTVSGILEGMEYRVDGGAWESGPATLTNLPAGTAVSVRYQATADQFYSEETTVTILDGTGTLTVTFNTAGGTEVEDVKVSVYGTAIIAPETSRTGYELDGWYLDGKKWDFESNTVTENMTLTAKWNLVSYTITYDLDGGSLVEGESNPASYTVETETFSLHNPTKTGYVFAGWTEEGSTEPKETVTISQGTTGDKTYIAQWTLAEFAVTVTADKTSAIYGESITLTAAHNHTADGMTYTYQWYKNDSTTPIADESDYALILSDVSQSGTYHVVITAADGVQKKESTSNEVTVSIEKKTITATWSGLEQVYGEKEPVTATLSGTEAGDDVTARVDGVLESAGEHLVTAVLEGEDAGNYTLKNNTATLKIQKKSVVITVTNNAAVEGEVILPTISAPGLNESDYEVIYKDKDGNKVSSPTEPGSYEVWVTFPDDSNYRHPDGSSEKQVGTFLISEVPPVLYTVNFAEAGDSMAGMQGAGGSTLTLPECGFTKQNALFMGWLYNGKIYQPGDSFTMPYGNVTFTAQWQSVFEVRGTVTEETEGTDTPMVSGAVVSLWLGANKLGEVTTKEGGSFEFEKLVPGIYNLVVTKDERTVTKKVEISSEDKTCEAVLPKGATNSIVEVAPGSPDMVVGNLDRIFENTDTNVYTKDDQKTVDAGGKVEITFAAETKQQEDVSADLEKIEAEKNSRDILGLVIDYTLEKEVFDQNGDKKEDASGNISQSNVLLEILLPLPVDMQGKNSYSVYRVHEEDAQVLTTTPSADLGEYFTVNSDKTVLTLYVKCFSTYAIGYQEKPKKHDNSEEAAAVTETIRVEETAHGSVSIQPEQPKKGDTVILTLIPEEGYTLEEIAVTDADGKTVELTLREDGTYSYEQPDGTVTIKATFQPVVETPDCPRDESCPMADFFDVDLNAWYHDGVHYCLENGLMAGTGTATFSPEETTSRAMIVAILYRLAGSPAVEGENPFTDVSEEAYYRNAVVWAVEKEVASGYGNGAFGPNDPITREQLAVMLYHYAKAFGYDTDYSSDAAEDYRDYGQVSAYAREALNWAVDMEIIHGNDDGTLAPKGGATRAEAATMLLNFCEKIEG</sequence>
<dbReference type="InterPro" id="IPR038081">
    <property type="entry name" value="CalX-like_sf"/>
</dbReference>
<evidence type="ECO:0000256" key="4">
    <source>
        <dbReference type="ARBA" id="ARBA00022837"/>
    </source>
</evidence>
<evidence type="ECO:0000256" key="3">
    <source>
        <dbReference type="ARBA" id="ARBA00022737"/>
    </source>
</evidence>
<evidence type="ECO:0000256" key="6">
    <source>
        <dbReference type="SAM" id="SignalP"/>
    </source>
</evidence>
<keyword evidence="2 6" id="KW-0732">Signal</keyword>